<dbReference type="PANTHER" id="PTHR11439:SF467">
    <property type="entry name" value="INTEGRASE CATALYTIC DOMAIN-CONTAINING PROTEIN"/>
    <property type="match status" value="1"/>
</dbReference>
<organism evidence="4 5">
    <name type="scientific">Miscanthus lutarioriparius</name>
    <dbReference type="NCBI Taxonomy" id="422564"/>
    <lineage>
        <taxon>Eukaryota</taxon>
        <taxon>Viridiplantae</taxon>
        <taxon>Streptophyta</taxon>
        <taxon>Embryophyta</taxon>
        <taxon>Tracheophyta</taxon>
        <taxon>Spermatophyta</taxon>
        <taxon>Magnoliopsida</taxon>
        <taxon>Liliopsida</taxon>
        <taxon>Poales</taxon>
        <taxon>Poaceae</taxon>
        <taxon>PACMAD clade</taxon>
        <taxon>Panicoideae</taxon>
        <taxon>Andropogonodae</taxon>
        <taxon>Andropogoneae</taxon>
        <taxon>Saccharinae</taxon>
        <taxon>Miscanthus</taxon>
    </lineage>
</organism>
<keyword evidence="1" id="KW-0064">Aspartyl protease</keyword>
<dbReference type="EMBL" id="CAJGYO010000007">
    <property type="protein sequence ID" value="CAD6242200.1"/>
    <property type="molecule type" value="Genomic_DNA"/>
</dbReference>
<feature type="region of interest" description="Disordered" evidence="2">
    <location>
        <begin position="633"/>
        <end position="661"/>
    </location>
</feature>
<dbReference type="GO" id="GO:0003676">
    <property type="term" value="F:nucleic acid binding"/>
    <property type="evidence" value="ECO:0007669"/>
    <property type="project" value="InterPro"/>
</dbReference>
<dbReference type="InterPro" id="IPR036397">
    <property type="entry name" value="RNaseH_sf"/>
</dbReference>
<dbReference type="PANTHER" id="PTHR11439">
    <property type="entry name" value="GAG-POL-RELATED RETROTRANSPOSON"/>
    <property type="match status" value="1"/>
</dbReference>
<keyword evidence="1" id="KW-0645">Protease</keyword>
<feature type="compositionally biased region" description="Acidic residues" evidence="2">
    <location>
        <begin position="530"/>
        <end position="540"/>
    </location>
</feature>
<reference evidence="4" key="1">
    <citation type="submission" date="2020-10" db="EMBL/GenBank/DDBJ databases">
        <authorList>
            <person name="Han B."/>
            <person name="Lu T."/>
            <person name="Zhao Q."/>
            <person name="Huang X."/>
            <person name="Zhao Y."/>
        </authorList>
    </citation>
    <scope>NUCLEOTIDE SEQUENCE</scope>
</reference>
<dbReference type="Pfam" id="PF00665">
    <property type="entry name" value="rve"/>
    <property type="match status" value="1"/>
</dbReference>
<dbReference type="InterPro" id="IPR054722">
    <property type="entry name" value="PolX-like_BBD"/>
</dbReference>
<keyword evidence="1" id="KW-0378">Hydrolase</keyword>
<dbReference type="InterPro" id="IPR012337">
    <property type="entry name" value="RNaseH-like_sf"/>
</dbReference>
<evidence type="ECO:0000256" key="1">
    <source>
        <dbReference type="ARBA" id="ARBA00022750"/>
    </source>
</evidence>
<dbReference type="PROSITE" id="PS50994">
    <property type="entry name" value="INTEGRASE"/>
    <property type="match status" value="1"/>
</dbReference>
<dbReference type="AlphaFoldDB" id="A0A811PJW3"/>
<proteinExistence type="predicted"/>
<dbReference type="Pfam" id="PF25597">
    <property type="entry name" value="SH3_retrovirus"/>
    <property type="match status" value="1"/>
</dbReference>
<sequence>MAESGRIEQMFEKLAEIHTVKELVKLAQLFLARTSELMSATEESNGKEKMEQLQGSSRGSEFPKENKKATMLGNLINLARPDKGTYANWILDSGASRHVTGASSEFESYSAYPSTHSETIQTADGTCQPIKGVGSVKCSPSITLSSVLHVPSFPVNLLSLSALVDQMDCRVSFDRENCIIEDKKTGKELGIGIRYGGLRFLDRKKDDKFLGAALTASMNEDEAKVMLQHCRLGHLSLDTMVKVFPEMMRKVDRRKLVCDACEYGKHTRSTYVSRGLRSLSPFMLVHSDVWTCPITSVSGMRYFVTFIDCYSRVTWIYLMKHKSEILKCFRDFCSFIGNQYDAQVKVLRTDNGTEYVNNEFVNFLSTKGILHQTTCPDTPPQNGVAERKNCHILEVARSLMFIMNVPKFLWSEAVMTAVYLINRMPSRLLGWKTPFEMLQGKNEFIVPPKVFGCTCFVRDHRPSVGKLDPRAVQCIFVGYSSSRKGYTCWCPTERRLFVSMDVTFRESEPYYGEKTDLSSLFELNGQSSEDGQEGEDDIDVPQDKEENQSRGSGTITGLIPYNVGNAQVNERQENMDNINIHARQEQGTLRVYTRRKKTVDVQPVHQQVEQPQLVEQQEEQPECLDVGVDVTGTEVDRSTETGGEEVERSTETGGEEVEPSINLPIALRKEARSTAGKPPTRYGFQHDIMYVDDIVITGDDTLQIARLKENLSKEFEVKDLGQLRYFLGIEIARSPGGIVLSQRKYVLDLLNDTGMLGCRPASTPIEQNHKLYAQSGQPIDKEKYQRLVGRLIYLCHTRPDITYAVSVVSRYMHDPRSGHMDAVYRILRYLKSSPGKGLWFKKNNHLNVEGYCDADWASCLDDRRSTSSYCTFVGGNLVSWRSKKQPVVSRSTAEAEYRALFVCLSEMLWVTNLLSELKLGKGPMKLWCDNRSAINIANNPVQHDRTKHVEFDRFFIKEKLDNGTLKLSHIASGEQVADCLTKGLGVKECMSACNKMGMIEPILRGSVELYMGCMYWFRPKRPILMYIYMCTT</sequence>
<dbReference type="OrthoDB" id="1919845at2759"/>
<dbReference type="InterPro" id="IPR057670">
    <property type="entry name" value="SH3_retrovirus"/>
</dbReference>
<accession>A0A811PJW3</accession>
<feature type="region of interest" description="Disordered" evidence="2">
    <location>
        <begin position="524"/>
        <end position="558"/>
    </location>
</feature>
<feature type="region of interest" description="Disordered" evidence="2">
    <location>
        <begin position="40"/>
        <end position="66"/>
    </location>
</feature>
<dbReference type="InterPro" id="IPR013103">
    <property type="entry name" value="RVT_2"/>
</dbReference>
<name>A0A811PJW3_9POAL</name>
<dbReference type="Pfam" id="PF13976">
    <property type="entry name" value="gag_pre-integrs"/>
    <property type="match status" value="1"/>
</dbReference>
<dbReference type="Pfam" id="PF22936">
    <property type="entry name" value="Pol_BBD"/>
    <property type="match status" value="1"/>
</dbReference>
<gene>
    <name evidence="4" type="ORF">NCGR_LOCUS27741</name>
</gene>
<dbReference type="Pfam" id="PF07727">
    <property type="entry name" value="RVT_2"/>
    <property type="match status" value="1"/>
</dbReference>
<feature type="domain" description="Integrase catalytic" evidence="3">
    <location>
        <begin position="277"/>
        <end position="442"/>
    </location>
</feature>
<evidence type="ECO:0000313" key="5">
    <source>
        <dbReference type="Proteomes" id="UP000604825"/>
    </source>
</evidence>
<dbReference type="CDD" id="cd09272">
    <property type="entry name" value="RNase_HI_RT_Ty1"/>
    <property type="match status" value="1"/>
</dbReference>
<dbReference type="SUPFAM" id="SSF56672">
    <property type="entry name" value="DNA/RNA polymerases"/>
    <property type="match status" value="1"/>
</dbReference>
<dbReference type="GO" id="GO:0015074">
    <property type="term" value="P:DNA integration"/>
    <property type="evidence" value="ECO:0007669"/>
    <property type="project" value="InterPro"/>
</dbReference>
<dbReference type="GO" id="GO:0004190">
    <property type="term" value="F:aspartic-type endopeptidase activity"/>
    <property type="evidence" value="ECO:0007669"/>
    <property type="project" value="UniProtKB-KW"/>
</dbReference>
<dbReference type="InterPro" id="IPR025724">
    <property type="entry name" value="GAG-pre-integrase_dom"/>
</dbReference>
<evidence type="ECO:0000256" key="2">
    <source>
        <dbReference type="SAM" id="MobiDB-lite"/>
    </source>
</evidence>
<comment type="caution">
    <text evidence="4">The sequence shown here is derived from an EMBL/GenBank/DDBJ whole genome shotgun (WGS) entry which is preliminary data.</text>
</comment>
<dbReference type="SUPFAM" id="SSF53098">
    <property type="entry name" value="Ribonuclease H-like"/>
    <property type="match status" value="1"/>
</dbReference>
<protein>
    <recommendedName>
        <fullName evidence="3">Integrase catalytic domain-containing protein</fullName>
    </recommendedName>
</protein>
<dbReference type="InterPro" id="IPR001584">
    <property type="entry name" value="Integrase_cat-core"/>
</dbReference>
<keyword evidence="5" id="KW-1185">Reference proteome</keyword>
<evidence type="ECO:0000259" key="3">
    <source>
        <dbReference type="PROSITE" id="PS50994"/>
    </source>
</evidence>
<dbReference type="Gene3D" id="3.30.420.10">
    <property type="entry name" value="Ribonuclease H-like superfamily/Ribonuclease H"/>
    <property type="match status" value="1"/>
</dbReference>
<evidence type="ECO:0000313" key="4">
    <source>
        <dbReference type="EMBL" id="CAD6242200.1"/>
    </source>
</evidence>
<feature type="compositionally biased region" description="Basic and acidic residues" evidence="2">
    <location>
        <begin position="634"/>
        <end position="650"/>
    </location>
</feature>
<dbReference type="InterPro" id="IPR043502">
    <property type="entry name" value="DNA/RNA_pol_sf"/>
</dbReference>
<dbReference type="Proteomes" id="UP000604825">
    <property type="component" value="Unassembled WGS sequence"/>
</dbReference>